<dbReference type="PROSITE" id="PS51465">
    <property type="entry name" value="KAZAL_2"/>
    <property type="match status" value="2"/>
</dbReference>
<keyword evidence="3" id="KW-0325">Glycoprotein</keyword>
<dbReference type="GO" id="GO:0005509">
    <property type="term" value="F:calcium ion binding"/>
    <property type="evidence" value="ECO:0007669"/>
    <property type="project" value="TreeGrafter"/>
</dbReference>
<dbReference type="AlphaFoldDB" id="A0AAN9GDZ3"/>
<feature type="region of interest" description="Disordered" evidence="4">
    <location>
        <begin position="229"/>
        <end position="306"/>
    </location>
</feature>
<evidence type="ECO:0000256" key="3">
    <source>
        <dbReference type="ARBA" id="ARBA00023180"/>
    </source>
</evidence>
<dbReference type="SUPFAM" id="SSF100895">
    <property type="entry name" value="Kazal-type serine protease inhibitors"/>
    <property type="match status" value="2"/>
</dbReference>
<dbReference type="Pfam" id="PF07648">
    <property type="entry name" value="Kazal_2"/>
    <property type="match status" value="2"/>
</dbReference>
<reference evidence="7 8" key="1">
    <citation type="submission" date="2024-02" db="EMBL/GenBank/DDBJ databases">
        <title>Chromosome-scale genome assembly of the rough periwinkle Littorina saxatilis.</title>
        <authorList>
            <person name="De Jode A."/>
            <person name="Faria R."/>
            <person name="Formenti G."/>
            <person name="Sims Y."/>
            <person name="Smith T.P."/>
            <person name="Tracey A."/>
            <person name="Wood J.M.D."/>
            <person name="Zagrodzka Z.B."/>
            <person name="Johannesson K."/>
            <person name="Butlin R.K."/>
            <person name="Leder E.H."/>
        </authorList>
    </citation>
    <scope>NUCLEOTIDE SEQUENCE [LARGE SCALE GENOMIC DNA]</scope>
    <source>
        <strain evidence="7">Snail1</strain>
        <tissue evidence="7">Muscle</tissue>
    </source>
</reference>
<dbReference type="InterPro" id="IPR002350">
    <property type="entry name" value="Kazal_dom"/>
</dbReference>
<dbReference type="PANTHER" id="PTHR13866">
    <property type="entry name" value="SPARC OSTEONECTIN"/>
    <property type="match status" value="1"/>
</dbReference>
<dbReference type="InterPro" id="IPR036058">
    <property type="entry name" value="Kazal_dom_sf"/>
</dbReference>
<keyword evidence="1 5" id="KW-0732">Signal</keyword>
<dbReference type="CDD" id="cd00104">
    <property type="entry name" value="KAZAL_FS"/>
    <property type="match status" value="2"/>
</dbReference>
<dbReference type="SMART" id="SM00280">
    <property type="entry name" value="KAZAL"/>
    <property type="match status" value="2"/>
</dbReference>
<evidence type="ECO:0000256" key="1">
    <source>
        <dbReference type="ARBA" id="ARBA00022729"/>
    </source>
</evidence>
<feature type="domain" description="Kazal-like" evidence="6">
    <location>
        <begin position="89"/>
        <end position="156"/>
    </location>
</feature>
<comment type="caution">
    <text evidence="7">The sequence shown here is derived from an EMBL/GenBank/DDBJ whole genome shotgun (WGS) entry which is preliminary data.</text>
</comment>
<evidence type="ECO:0000256" key="4">
    <source>
        <dbReference type="SAM" id="MobiDB-lite"/>
    </source>
</evidence>
<feature type="compositionally biased region" description="Polar residues" evidence="4">
    <location>
        <begin position="229"/>
        <end position="239"/>
    </location>
</feature>
<name>A0AAN9GDZ3_9CAEN</name>
<evidence type="ECO:0000313" key="7">
    <source>
        <dbReference type="EMBL" id="KAK7103340.1"/>
    </source>
</evidence>
<dbReference type="Proteomes" id="UP001374579">
    <property type="component" value="Unassembled WGS sequence"/>
</dbReference>
<gene>
    <name evidence="7" type="ORF">V1264_018259</name>
</gene>
<evidence type="ECO:0000259" key="6">
    <source>
        <dbReference type="PROSITE" id="PS51465"/>
    </source>
</evidence>
<accession>A0AAN9GDZ3</accession>
<feature type="domain" description="Kazal-like" evidence="6">
    <location>
        <begin position="159"/>
        <end position="215"/>
    </location>
</feature>
<feature type="chain" id="PRO_5042978382" description="Kazal-like domain-containing protein" evidence="5">
    <location>
        <begin position="29"/>
        <end position="321"/>
    </location>
</feature>
<feature type="compositionally biased region" description="Basic residues" evidence="4">
    <location>
        <begin position="273"/>
        <end position="301"/>
    </location>
</feature>
<evidence type="ECO:0000256" key="2">
    <source>
        <dbReference type="ARBA" id="ARBA00023157"/>
    </source>
</evidence>
<dbReference type="GO" id="GO:0005518">
    <property type="term" value="F:collagen binding"/>
    <property type="evidence" value="ECO:0007669"/>
    <property type="project" value="TreeGrafter"/>
</dbReference>
<dbReference type="EMBL" id="JBAMIC010000008">
    <property type="protein sequence ID" value="KAK7103340.1"/>
    <property type="molecule type" value="Genomic_DNA"/>
</dbReference>
<evidence type="ECO:0000313" key="8">
    <source>
        <dbReference type="Proteomes" id="UP001374579"/>
    </source>
</evidence>
<dbReference type="GO" id="GO:0005615">
    <property type="term" value="C:extracellular space"/>
    <property type="evidence" value="ECO:0007669"/>
    <property type="project" value="TreeGrafter"/>
</dbReference>
<evidence type="ECO:0000256" key="5">
    <source>
        <dbReference type="SAM" id="SignalP"/>
    </source>
</evidence>
<feature type="compositionally biased region" description="Basic residues" evidence="4">
    <location>
        <begin position="244"/>
        <end position="258"/>
    </location>
</feature>
<feature type="signal peptide" evidence="5">
    <location>
        <begin position="1"/>
        <end position="28"/>
    </location>
</feature>
<organism evidence="7 8">
    <name type="scientific">Littorina saxatilis</name>
    <dbReference type="NCBI Taxonomy" id="31220"/>
    <lineage>
        <taxon>Eukaryota</taxon>
        <taxon>Metazoa</taxon>
        <taxon>Spiralia</taxon>
        <taxon>Lophotrochozoa</taxon>
        <taxon>Mollusca</taxon>
        <taxon>Gastropoda</taxon>
        <taxon>Caenogastropoda</taxon>
        <taxon>Littorinimorpha</taxon>
        <taxon>Littorinoidea</taxon>
        <taxon>Littorinidae</taxon>
        <taxon>Littorina</taxon>
    </lineage>
</organism>
<protein>
    <recommendedName>
        <fullName evidence="6">Kazal-like domain-containing protein</fullName>
    </recommendedName>
</protein>
<keyword evidence="2" id="KW-1015">Disulfide bond</keyword>
<proteinExistence type="predicted"/>
<sequence>MAFSLWITRWVVVLFMASLLSSLSSTRAMSIKCDVCVESRCPELHYCEGEPVKDHCGCCTVCSSSRYQPHPLITNNEREGSACAQVKCPKFKVCMENVQSLPLCTCPSTYICRTRKRARPVCGSDDVTYESRCYLRIAACNSATRIKVAKKGPCDGDEGSRPPVCESFSTCRRRKNQRPVCGTDGKTYISRCHMKIMACQDAVKIKLKNPGVCQTAPTHPGSVTALQDSVRSDGVNNDAASHVSRAKKRKGRRKRKKTSGSDVVESEEEKERRRQRRREKRKKRKERRRKRRKTGKRRSRRFKIDRNRFRRTFDHIKQWKY</sequence>
<dbReference type="GO" id="GO:0050840">
    <property type="term" value="F:extracellular matrix binding"/>
    <property type="evidence" value="ECO:0007669"/>
    <property type="project" value="TreeGrafter"/>
</dbReference>
<dbReference type="PANTHER" id="PTHR13866:SF14">
    <property type="entry name" value="BM-40"/>
    <property type="match status" value="1"/>
</dbReference>
<keyword evidence="8" id="KW-1185">Reference proteome</keyword>
<dbReference type="Gene3D" id="3.30.60.30">
    <property type="match status" value="2"/>
</dbReference>